<evidence type="ECO:0000313" key="2">
    <source>
        <dbReference type="EMBL" id="ROH90550.1"/>
    </source>
</evidence>
<evidence type="ECO:0000256" key="1">
    <source>
        <dbReference type="SAM" id="Phobius"/>
    </source>
</evidence>
<feature type="transmembrane region" description="Helical" evidence="1">
    <location>
        <begin position="36"/>
        <end position="53"/>
    </location>
</feature>
<gene>
    <name evidence="2" type="ORF">EGI15_17990</name>
</gene>
<name>A0ABX9X862_9FLAO</name>
<sequence>MFKSISTLWIFYKKIIIPTLIFSLLASCLSSFNIENFGLSFLLISLVLHYFIYELRFKNEYYFYANLGFSRGFLWGFTVAVCVIVKIITGIL</sequence>
<accession>A0ABX9X862</accession>
<protein>
    <submittedName>
        <fullName evidence="2">Uncharacterized protein</fullName>
    </submittedName>
</protein>
<keyword evidence="3" id="KW-1185">Reference proteome</keyword>
<feature type="transmembrane region" description="Helical" evidence="1">
    <location>
        <begin position="73"/>
        <end position="91"/>
    </location>
</feature>
<dbReference type="EMBL" id="RJTW01000007">
    <property type="protein sequence ID" value="ROH90550.1"/>
    <property type="molecule type" value="Genomic_DNA"/>
</dbReference>
<evidence type="ECO:0000313" key="3">
    <source>
        <dbReference type="Proteomes" id="UP000281899"/>
    </source>
</evidence>
<dbReference type="PROSITE" id="PS51257">
    <property type="entry name" value="PROKAR_LIPOPROTEIN"/>
    <property type="match status" value="1"/>
</dbReference>
<keyword evidence="1" id="KW-1133">Transmembrane helix</keyword>
<keyword evidence="1" id="KW-0812">Transmembrane</keyword>
<comment type="caution">
    <text evidence="2">The sequence shown here is derived from an EMBL/GenBank/DDBJ whole genome shotgun (WGS) entry which is preliminary data.</text>
</comment>
<proteinExistence type="predicted"/>
<keyword evidence="1" id="KW-0472">Membrane</keyword>
<organism evidence="2 3">
    <name type="scientific">Chryseobacterium cucumeris</name>
    <dbReference type="NCBI Taxonomy" id="1813611"/>
    <lineage>
        <taxon>Bacteria</taxon>
        <taxon>Pseudomonadati</taxon>
        <taxon>Bacteroidota</taxon>
        <taxon>Flavobacteriia</taxon>
        <taxon>Flavobacteriales</taxon>
        <taxon>Weeksellaceae</taxon>
        <taxon>Chryseobacterium group</taxon>
        <taxon>Chryseobacterium</taxon>
    </lineage>
</organism>
<reference evidence="2 3" key="1">
    <citation type="submission" date="2018-11" db="EMBL/GenBank/DDBJ databases">
        <title>Proposal to divide the Flavobacteriaceae and reorganize its genera based on Amino Acid Identity values calculated from whole genome sequences.</title>
        <authorList>
            <person name="Nicholson A.C."/>
            <person name="Gulvik C.A."/>
            <person name="Whitney A.M."/>
            <person name="Humrighouse B.W."/>
            <person name="Bell M."/>
            <person name="Holmes B."/>
            <person name="Steigerwalt A."/>
            <person name="Villarma A."/>
            <person name="Sheth M."/>
            <person name="Batra D."/>
            <person name="Pryor J."/>
            <person name="Bernardet J.-F."/>
            <person name="Hugo C."/>
            <person name="Kampfer P."/>
            <person name="Newman J."/>
            <person name="Mcquiston J.R."/>
        </authorList>
    </citation>
    <scope>NUCLEOTIDE SEQUENCE [LARGE SCALE GENOMIC DNA]</scope>
    <source>
        <strain evidence="2 3">G0235</strain>
    </source>
</reference>
<feature type="transmembrane region" description="Helical" evidence="1">
    <location>
        <begin position="6"/>
        <end position="29"/>
    </location>
</feature>
<dbReference type="Proteomes" id="UP000281899">
    <property type="component" value="Unassembled WGS sequence"/>
</dbReference>